<keyword evidence="3" id="KW-0597">Phosphoprotein</keyword>
<evidence type="ECO:0000256" key="2">
    <source>
        <dbReference type="ARBA" id="ARBA00022475"/>
    </source>
</evidence>
<feature type="transmembrane region" description="Helical" evidence="6">
    <location>
        <begin position="285"/>
        <end position="306"/>
    </location>
</feature>
<keyword evidence="6" id="KW-0812">Transmembrane</keyword>
<evidence type="ECO:0000259" key="7">
    <source>
        <dbReference type="PROSITE" id="PS50885"/>
    </source>
</evidence>
<dbReference type="InterPro" id="IPR036890">
    <property type="entry name" value="HATPase_C_sf"/>
</dbReference>
<reference evidence="8" key="1">
    <citation type="submission" date="2021-03" db="EMBL/GenBank/DDBJ databases">
        <title>Antimicrobial resistance genes in bacteria isolated from Japanese honey, and their potential for conferring macrolide and lincosamide resistance in the American foulbrood pathogen Paenibacillus larvae.</title>
        <authorList>
            <person name="Okamoto M."/>
            <person name="Kumagai M."/>
            <person name="Kanamori H."/>
            <person name="Takamatsu D."/>
        </authorList>
    </citation>
    <scope>NUCLEOTIDE SEQUENCE</scope>
    <source>
        <strain evidence="8">J40TS1</strain>
    </source>
</reference>
<sequence length="575" mass="66032">MIIRRIWGQTAYRKVVLSLLTILIPIYSLCIVIYQWGLQTLSQEISDSMIYQVSTSISDMETDFQRVQSLLYDALTDRDLNALANISESMNEIEKMQRTLRLQHRLNAIRNSSSYIHDVYAYIPAIEKNISALSINELDMEQFNAIKGLQYDLNSPVFLYENSQYLAIGYPFLSPNSKRNLTMLLCVEFSVSKLQKTLDAMKASAGEGVIYDSESLTLHTNPDAVDVESIISAVSKLEASSGSSVVVNNGEKLLTVYQRSTFFNASLIKYIPESTVFSPLAKFKAYFVILALTSVVILMIYALFLFQYIHKPLEKLVKAFRKAETGDMKVRVHHDSHDEFHYIYNRFNDMLENLQALIDEVYKQQILMQKAELKHLQSQINPHFLYNSFFILNTMARLGDNEQLERFTLQLGEYFQFITRNSADNVTLAKEVQHAKIYAEIQGLRFANRVQIEFGELPEHTGEVMVPRLILQPLIENAFKHAIEKKTAQGRLRVKFAKYVNGVRVSVDDNGDELDDGKIESLNRMLIRSDVLETTGILNIHQRIRLMFGEPSGLHFERNEWNGLKAVITIQNREE</sequence>
<dbReference type="Proteomes" id="UP000683139">
    <property type="component" value="Unassembled WGS sequence"/>
</dbReference>
<evidence type="ECO:0000256" key="4">
    <source>
        <dbReference type="ARBA" id="ARBA00022679"/>
    </source>
</evidence>
<dbReference type="AlphaFoldDB" id="A0A920D1W8"/>
<evidence type="ECO:0000256" key="1">
    <source>
        <dbReference type="ARBA" id="ARBA00004651"/>
    </source>
</evidence>
<accession>A0A920D1W8</accession>
<feature type="domain" description="HAMP" evidence="7">
    <location>
        <begin position="307"/>
        <end position="359"/>
    </location>
</feature>
<dbReference type="Gene3D" id="3.30.565.10">
    <property type="entry name" value="Histidine kinase-like ATPase, C-terminal domain"/>
    <property type="match status" value="1"/>
</dbReference>
<dbReference type="SMART" id="SM00304">
    <property type="entry name" value="HAMP"/>
    <property type="match status" value="1"/>
</dbReference>
<keyword evidence="4" id="KW-0808">Transferase</keyword>
<dbReference type="Pfam" id="PF00672">
    <property type="entry name" value="HAMP"/>
    <property type="match status" value="1"/>
</dbReference>
<evidence type="ECO:0000256" key="5">
    <source>
        <dbReference type="ARBA" id="ARBA00023136"/>
    </source>
</evidence>
<protein>
    <submittedName>
        <fullName evidence="8">Sensor histidine kinase YesM</fullName>
    </submittedName>
</protein>
<gene>
    <name evidence="8" type="primary">yesM_13</name>
    <name evidence="8" type="ORF">J40TS1_50010</name>
</gene>
<keyword evidence="8" id="KW-0418">Kinase</keyword>
<evidence type="ECO:0000256" key="6">
    <source>
        <dbReference type="SAM" id="Phobius"/>
    </source>
</evidence>
<dbReference type="Pfam" id="PF06580">
    <property type="entry name" value="His_kinase"/>
    <property type="match status" value="1"/>
</dbReference>
<keyword evidence="2" id="KW-1003">Cell membrane</keyword>
<keyword evidence="5 6" id="KW-0472">Membrane</keyword>
<keyword evidence="6" id="KW-1133">Transmembrane helix</keyword>
<name>A0A920D1W8_9BACL</name>
<dbReference type="SUPFAM" id="SSF158472">
    <property type="entry name" value="HAMP domain-like"/>
    <property type="match status" value="1"/>
</dbReference>
<evidence type="ECO:0000313" key="9">
    <source>
        <dbReference type="Proteomes" id="UP000683139"/>
    </source>
</evidence>
<dbReference type="PANTHER" id="PTHR34220">
    <property type="entry name" value="SENSOR HISTIDINE KINASE YPDA"/>
    <property type="match status" value="1"/>
</dbReference>
<dbReference type="GO" id="GO:0000155">
    <property type="term" value="F:phosphorelay sensor kinase activity"/>
    <property type="evidence" value="ECO:0007669"/>
    <property type="project" value="InterPro"/>
</dbReference>
<dbReference type="PANTHER" id="PTHR34220:SF7">
    <property type="entry name" value="SENSOR HISTIDINE KINASE YPDA"/>
    <property type="match status" value="1"/>
</dbReference>
<dbReference type="SUPFAM" id="SSF55874">
    <property type="entry name" value="ATPase domain of HSP90 chaperone/DNA topoisomerase II/histidine kinase"/>
    <property type="match status" value="1"/>
</dbReference>
<dbReference type="RefSeq" id="WP_213520013.1">
    <property type="nucleotide sequence ID" value="NZ_BOSE01000014.1"/>
</dbReference>
<dbReference type="CDD" id="cd06225">
    <property type="entry name" value="HAMP"/>
    <property type="match status" value="1"/>
</dbReference>
<proteinExistence type="predicted"/>
<dbReference type="InterPro" id="IPR010559">
    <property type="entry name" value="Sig_transdc_His_kin_internal"/>
</dbReference>
<dbReference type="PROSITE" id="PS50885">
    <property type="entry name" value="HAMP"/>
    <property type="match status" value="1"/>
</dbReference>
<evidence type="ECO:0000256" key="3">
    <source>
        <dbReference type="ARBA" id="ARBA00022553"/>
    </source>
</evidence>
<comment type="subcellular location">
    <subcellularLocation>
        <location evidence="1">Cell membrane</location>
        <topology evidence="1">Multi-pass membrane protein</topology>
    </subcellularLocation>
</comment>
<dbReference type="InterPro" id="IPR003660">
    <property type="entry name" value="HAMP_dom"/>
</dbReference>
<dbReference type="InterPro" id="IPR050640">
    <property type="entry name" value="Bact_2-comp_sensor_kinase"/>
</dbReference>
<evidence type="ECO:0000313" key="8">
    <source>
        <dbReference type="EMBL" id="GIP19359.1"/>
    </source>
</evidence>
<dbReference type="EMBL" id="BOSE01000014">
    <property type="protein sequence ID" value="GIP19359.1"/>
    <property type="molecule type" value="Genomic_DNA"/>
</dbReference>
<dbReference type="GO" id="GO:0005886">
    <property type="term" value="C:plasma membrane"/>
    <property type="evidence" value="ECO:0007669"/>
    <property type="project" value="UniProtKB-SubCell"/>
</dbReference>
<comment type="caution">
    <text evidence="8">The sequence shown here is derived from an EMBL/GenBank/DDBJ whole genome shotgun (WGS) entry which is preliminary data.</text>
</comment>
<feature type="transmembrane region" description="Helical" evidence="6">
    <location>
        <begin position="12"/>
        <end position="36"/>
    </location>
</feature>
<dbReference type="Gene3D" id="6.10.340.10">
    <property type="match status" value="1"/>
</dbReference>
<organism evidence="8 9">
    <name type="scientific">Paenibacillus montaniterrae</name>
    <dbReference type="NCBI Taxonomy" id="429341"/>
    <lineage>
        <taxon>Bacteria</taxon>
        <taxon>Bacillati</taxon>
        <taxon>Bacillota</taxon>
        <taxon>Bacilli</taxon>
        <taxon>Bacillales</taxon>
        <taxon>Paenibacillaceae</taxon>
        <taxon>Paenibacillus</taxon>
    </lineage>
</organism>
<keyword evidence="9" id="KW-1185">Reference proteome</keyword>